<dbReference type="GO" id="GO:0046872">
    <property type="term" value="F:metal ion binding"/>
    <property type="evidence" value="ECO:0007669"/>
    <property type="project" value="UniProtKB-KW"/>
</dbReference>
<dbReference type="PIRSF" id="PIRSF005962">
    <property type="entry name" value="Pept_M20D_amidohydro"/>
    <property type="match status" value="1"/>
</dbReference>
<dbReference type="Pfam" id="PF01546">
    <property type="entry name" value="Peptidase_M20"/>
    <property type="match status" value="1"/>
</dbReference>
<organism evidence="4 5">
    <name type="scientific">Bacillus aquiflavi</name>
    <dbReference type="NCBI Taxonomy" id="2672567"/>
    <lineage>
        <taxon>Bacteria</taxon>
        <taxon>Bacillati</taxon>
        <taxon>Bacillota</taxon>
        <taxon>Bacilli</taxon>
        <taxon>Bacillales</taxon>
        <taxon>Bacillaceae</taxon>
        <taxon>Bacillus</taxon>
    </lineage>
</organism>
<evidence type="ECO:0000256" key="1">
    <source>
        <dbReference type="PIRSR" id="PIRSR005962-1"/>
    </source>
</evidence>
<dbReference type="PANTHER" id="PTHR11014:SF122">
    <property type="entry name" value="AMIDOHYDROLASE AMHX"/>
    <property type="match status" value="1"/>
</dbReference>
<evidence type="ECO:0000313" key="4">
    <source>
        <dbReference type="EMBL" id="NEY80873.1"/>
    </source>
</evidence>
<reference evidence="4 5" key="1">
    <citation type="submission" date="2020-02" db="EMBL/GenBank/DDBJ databases">
        <title>Bacillus aquiflavi sp. nov., isolated from yellow water of strong flavor Chinese baijiu in Yibin region of China.</title>
        <authorList>
            <person name="Xie J."/>
        </authorList>
    </citation>
    <scope>NUCLEOTIDE SEQUENCE [LARGE SCALE GENOMIC DNA]</scope>
    <source>
        <strain evidence="4 5">3H-10</strain>
    </source>
</reference>
<dbReference type="Gene3D" id="3.30.70.360">
    <property type="match status" value="1"/>
</dbReference>
<dbReference type="EMBL" id="JAAIWN010000008">
    <property type="protein sequence ID" value="NEY80873.1"/>
    <property type="molecule type" value="Genomic_DNA"/>
</dbReference>
<keyword evidence="5" id="KW-1185">Reference proteome</keyword>
<dbReference type="InterPro" id="IPR011650">
    <property type="entry name" value="Peptidase_M20_dimer"/>
</dbReference>
<dbReference type="InterPro" id="IPR017439">
    <property type="entry name" value="Amidohydrolase"/>
</dbReference>
<name>A0A6B3VYN9_9BACI</name>
<feature type="binding site" evidence="1">
    <location>
        <position position="92"/>
    </location>
    <ligand>
        <name>Mn(2+)</name>
        <dbReference type="ChEBI" id="CHEBI:29035"/>
        <label>2</label>
    </ligand>
</feature>
<dbReference type="SUPFAM" id="SSF53187">
    <property type="entry name" value="Zn-dependent exopeptidases"/>
    <property type="match status" value="1"/>
</dbReference>
<protein>
    <submittedName>
        <fullName evidence="4">Amidohydrolase</fullName>
    </submittedName>
    <submittedName>
        <fullName evidence="3">M20 peptidase aminoacylase family protein</fullName>
    </submittedName>
</protein>
<dbReference type="Proteomes" id="UP000472971">
    <property type="component" value="Unassembled WGS sequence"/>
</dbReference>
<dbReference type="EMBL" id="JACEIO010000008">
    <property type="protein sequence ID" value="MBA4536506.1"/>
    <property type="molecule type" value="Genomic_DNA"/>
</dbReference>
<comment type="cofactor">
    <cofactor evidence="1">
        <name>Mn(2+)</name>
        <dbReference type="ChEBI" id="CHEBI:29035"/>
    </cofactor>
    <text evidence="1">The Mn(2+) ion enhances activity.</text>
</comment>
<dbReference type="Proteomes" id="UP000570010">
    <property type="component" value="Unassembled WGS sequence"/>
</dbReference>
<accession>A0A6B3VYN9</accession>
<feature type="binding site" evidence="1">
    <location>
        <position position="150"/>
    </location>
    <ligand>
        <name>Mn(2+)</name>
        <dbReference type="ChEBI" id="CHEBI:29035"/>
        <label>2</label>
    </ligand>
</feature>
<keyword evidence="4" id="KW-0378">Hydrolase</keyword>
<dbReference type="GO" id="GO:0016787">
    <property type="term" value="F:hydrolase activity"/>
    <property type="evidence" value="ECO:0007669"/>
    <property type="project" value="UniProtKB-KW"/>
</dbReference>
<feature type="binding site" evidence="1">
    <location>
        <position position="90"/>
    </location>
    <ligand>
        <name>Mn(2+)</name>
        <dbReference type="ChEBI" id="CHEBI:29035"/>
        <label>2</label>
    </ligand>
</feature>
<sequence>MKATINELKPIIKEIFTHLHEHPEVSWKEYETTNYLKDLLEHIGFTPKTFPDSTGLTVGLGTGPITVGLRTDIDALWQEVDGQYKAHHSCGHDAHMTMALGVLLLFKKMGYQPLGKLKVIFQPAEEKGTGALKMVEMGVVDDIDFLYGVHLRPVQELENGKATPAIMHGAAKFIAGKIYGEDAHGARPHLGQNAIEIGAALVNELSKIHADPMVPYSVKMTQFHAGGESSNIIPGRASFHLDVRAQTNDVMEYLTSKISKVAQAVSSLYDVSISLETKAAVAAAKVNKDAQNFMKEAIIDSIGRDNLVEPIITTGGEDFHFYTLKKPRLKATMLGLGCDLKPGLHHPKMTFDQTALYTGIEILAKTIIRTFDQLEGATKHE</sequence>
<dbReference type="SUPFAM" id="SSF55031">
    <property type="entry name" value="Bacterial exopeptidase dimerisation domain"/>
    <property type="match status" value="1"/>
</dbReference>
<feature type="binding site" evidence="1">
    <location>
        <position position="126"/>
    </location>
    <ligand>
        <name>Mn(2+)</name>
        <dbReference type="ChEBI" id="CHEBI:29035"/>
        <label>2</label>
    </ligand>
</feature>
<keyword evidence="1" id="KW-0479">Metal-binding</keyword>
<dbReference type="CDD" id="cd08018">
    <property type="entry name" value="M20_Acy1_amhX-like"/>
    <property type="match status" value="1"/>
</dbReference>
<dbReference type="InterPro" id="IPR002933">
    <property type="entry name" value="Peptidase_M20"/>
</dbReference>
<dbReference type="InterPro" id="IPR037484">
    <property type="entry name" value="AmhX-like"/>
</dbReference>
<reference evidence="3 6" key="2">
    <citation type="submission" date="2020-07" db="EMBL/GenBank/DDBJ databases">
        <authorList>
            <person name="Feng H."/>
        </authorList>
    </citation>
    <scope>NUCLEOTIDE SEQUENCE [LARGE SCALE GENOMIC DNA]</scope>
    <source>
        <strain evidence="3">S-12</strain>
        <strain evidence="6">s-12</strain>
    </source>
</reference>
<dbReference type="Gene3D" id="3.40.630.10">
    <property type="entry name" value="Zn peptidases"/>
    <property type="match status" value="1"/>
</dbReference>
<evidence type="ECO:0000259" key="2">
    <source>
        <dbReference type="Pfam" id="PF07687"/>
    </source>
</evidence>
<feature type="binding site" evidence="1">
    <location>
        <position position="345"/>
    </location>
    <ligand>
        <name>Mn(2+)</name>
        <dbReference type="ChEBI" id="CHEBI:29035"/>
        <label>2</label>
    </ligand>
</feature>
<dbReference type="AlphaFoldDB" id="A0A6B3VYN9"/>
<dbReference type="Pfam" id="PF07687">
    <property type="entry name" value="M20_dimer"/>
    <property type="match status" value="1"/>
</dbReference>
<dbReference type="InterPro" id="IPR036264">
    <property type="entry name" value="Bact_exopeptidase_dim_dom"/>
</dbReference>
<evidence type="ECO:0000313" key="5">
    <source>
        <dbReference type="Proteomes" id="UP000472971"/>
    </source>
</evidence>
<proteinExistence type="predicted"/>
<gene>
    <name evidence="4" type="ORF">G4D64_04885</name>
    <name evidence="3" type="ORF">H1Z61_04925</name>
</gene>
<dbReference type="PANTHER" id="PTHR11014">
    <property type="entry name" value="PEPTIDASE M20 FAMILY MEMBER"/>
    <property type="match status" value="1"/>
</dbReference>
<comment type="caution">
    <text evidence="4">The sequence shown here is derived from an EMBL/GenBank/DDBJ whole genome shotgun (WGS) entry which is preliminary data.</text>
</comment>
<dbReference type="RefSeq" id="WP_163240712.1">
    <property type="nucleotide sequence ID" value="NZ_JAAIWN010000008.1"/>
</dbReference>
<evidence type="ECO:0000313" key="6">
    <source>
        <dbReference type="Proteomes" id="UP000570010"/>
    </source>
</evidence>
<evidence type="ECO:0000313" key="3">
    <source>
        <dbReference type="EMBL" id="MBA4536506.1"/>
    </source>
</evidence>
<dbReference type="NCBIfam" id="TIGR01891">
    <property type="entry name" value="amidohydrolases"/>
    <property type="match status" value="1"/>
</dbReference>
<keyword evidence="1" id="KW-0464">Manganese</keyword>
<feature type="domain" description="Peptidase M20 dimerisation" evidence="2">
    <location>
        <begin position="174"/>
        <end position="264"/>
    </location>
</feature>